<accession>A0A197K0Y6</accession>
<dbReference type="PANTHER" id="PTHR42028:SF1">
    <property type="entry name" value="YALI0E30657P"/>
    <property type="match status" value="1"/>
</dbReference>
<dbReference type="Proteomes" id="UP000078512">
    <property type="component" value="Unassembled WGS sequence"/>
</dbReference>
<evidence type="ECO:0000313" key="5">
    <source>
        <dbReference type="EMBL" id="OAQ30356.1"/>
    </source>
</evidence>
<evidence type="ECO:0000259" key="4">
    <source>
        <dbReference type="Pfam" id="PF23585"/>
    </source>
</evidence>
<protein>
    <recommendedName>
        <fullName evidence="4">DUF7137 domain-containing protein</fullName>
    </recommendedName>
</protein>
<keyword evidence="3" id="KW-0732">Signal</keyword>
<name>A0A197K0Y6_9FUNG</name>
<evidence type="ECO:0000313" key="6">
    <source>
        <dbReference type="Proteomes" id="UP000078512"/>
    </source>
</evidence>
<keyword evidence="6" id="KW-1185">Reference proteome</keyword>
<feature type="region of interest" description="Disordered" evidence="1">
    <location>
        <begin position="39"/>
        <end position="99"/>
    </location>
</feature>
<dbReference type="EMBL" id="KV442035">
    <property type="protein sequence ID" value="OAQ30356.1"/>
    <property type="molecule type" value="Genomic_DNA"/>
</dbReference>
<keyword evidence="2" id="KW-0812">Transmembrane</keyword>
<feature type="chain" id="PRO_5008276465" description="DUF7137 domain-containing protein" evidence="3">
    <location>
        <begin position="37"/>
        <end position="265"/>
    </location>
</feature>
<feature type="compositionally biased region" description="Low complexity" evidence="1">
    <location>
        <begin position="39"/>
        <end position="72"/>
    </location>
</feature>
<dbReference type="AlphaFoldDB" id="A0A197K0Y6"/>
<evidence type="ECO:0000256" key="3">
    <source>
        <dbReference type="SAM" id="SignalP"/>
    </source>
</evidence>
<dbReference type="PANTHER" id="PTHR42028">
    <property type="entry name" value="CHROMOSOME 1, WHOLE GENOME SHOTGUN SEQUENCE"/>
    <property type="match status" value="1"/>
</dbReference>
<organism evidence="5 6">
    <name type="scientific">Linnemannia elongata AG-77</name>
    <dbReference type="NCBI Taxonomy" id="1314771"/>
    <lineage>
        <taxon>Eukaryota</taxon>
        <taxon>Fungi</taxon>
        <taxon>Fungi incertae sedis</taxon>
        <taxon>Mucoromycota</taxon>
        <taxon>Mortierellomycotina</taxon>
        <taxon>Mortierellomycetes</taxon>
        <taxon>Mortierellales</taxon>
        <taxon>Mortierellaceae</taxon>
        <taxon>Linnemannia</taxon>
    </lineage>
</organism>
<evidence type="ECO:0000256" key="1">
    <source>
        <dbReference type="SAM" id="MobiDB-lite"/>
    </source>
</evidence>
<feature type="compositionally biased region" description="Polar residues" evidence="1">
    <location>
        <begin position="74"/>
        <end position="99"/>
    </location>
</feature>
<dbReference type="OrthoDB" id="2435509at2759"/>
<feature type="transmembrane region" description="Helical" evidence="2">
    <location>
        <begin position="244"/>
        <end position="264"/>
    </location>
</feature>
<reference evidence="5 6" key="1">
    <citation type="submission" date="2016-05" db="EMBL/GenBank/DDBJ databases">
        <title>Genome sequencing reveals origins of a unique bacterial endosymbiosis in the earliest lineages of terrestrial Fungi.</title>
        <authorList>
            <consortium name="DOE Joint Genome Institute"/>
            <person name="Uehling J."/>
            <person name="Gryganskyi A."/>
            <person name="Hameed K."/>
            <person name="Tschaplinski T."/>
            <person name="Misztal P."/>
            <person name="Wu S."/>
            <person name="Desiro A."/>
            <person name="Vande Pol N."/>
            <person name="Du Z.-Y."/>
            <person name="Zienkiewicz A."/>
            <person name="Zienkiewicz K."/>
            <person name="Morin E."/>
            <person name="Tisserant E."/>
            <person name="Splivallo R."/>
            <person name="Hainaut M."/>
            <person name="Henrissat B."/>
            <person name="Ohm R."/>
            <person name="Kuo A."/>
            <person name="Yan J."/>
            <person name="Lipzen A."/>
            <person name="Nolan M."/>
            <person name="Labutti K."/>
            <person name="Barry K."/>
            <person name="Goldstein A."/>
            <person name="Labbe J."/>
            <person name="Schadt C."/>
            <person name="Tuskan G."/>
            <person name="Grigoriev I."/>
            <person name="Martin F."/>
            <person name="Vilgalys R."/>
            <person name="Bonito G."/>
        </authorList>
    </citation>
    <scope>NUCLEOTIDE SEQUENCE [LARGE SCALE GENOMIC DNA]</scope>
    <source>
        <strain evidence="5 6">AG-77</strain>
    </source>
</reference>
<feature type="signal peptide" evidence="3">
    <location>
        <begin position="1"/>
        <end position="36"/>
    </location>
</feature>
<dbReference type="Pfam" id="PF23585">
    <property type="entry name" value="DUF7137"/>
    <property type="match status" value="1"/>
</dbReference>
<feature type="domain" description="DUF7137" evidence="4">
    <location>
        <begin position="98"/>
        <end position="226"/>
    </location>
</feature>
<dbReference type="InterPro" id="IPR055561">
    <property type="entry name" value="DUF7137"/>
</dbReference>
<proteinExistence type="predicted"/>
<sequence>MTRSDPPHTTTTKALTRALLMALLGLLCLSNVFVQGQGTTNPSPSGTPTTGGASTATNGTPGTLTGTPTGTASVPVTGTATGSVPAATPTQSRSPMDPLSSLTMLQPKVNIKDPPLFPLGVDIQFSWNYDQYLKLQPANLTIEAYLPDNSFITIGDAIAGNLKNFTWPAAKQLNQTHPISTGIYTLRIFDGNVGRFGVLPQGGYLATFVGLKFGLYRPSTYIPGSQMNPPISGTAQFAPVTNSAMRAIVPVATLAIVFMVSVLLL</sequence>
<evidence type="ECO:0000256" key="2">
    <source>
        <dbReference type="SAM" id="Phobius"/>
    </source>
</evidence>
<keyword evidence="2" id="KW-1133">Transmembrane helix</keyword>
<gene>
    <name evidence="5" type="ORF">K457DRAFT_136968</name>
</gene>
<keyword evidence="2" id="KW-0472">Membrane</keyword>